<dbReference type="EMBL" id="HBKN01010415">
    <property type="protein sequence ID" value="CAE2277195.1"/>
    <property type="molecule type" value="Transcribed_RNA"/>
</dbReference>
<proteinExistence type="predicted"/>
<evidence type="ECO:0000313" key="1">
    <source>
        <dbReference type="EMBL" id="CAE2277001.1"/>
    </source>
</evidence>
<reference evidence="2" key="1">
    <citation type="submission" date="2021-01" db="EMBL/GenBank/DDBJ databases">
        <authorList>
            <person name="Corre E."/>
            <person name="Pelletier E."/>
            <person name="Niang G."/>
            <person name="Scheremetjew M."/>
            <person name="Finn R."/>
            <person name="Kale V."/>
            <person name="Holt S."/>
            <person name="Cochrane G."/>
            <person name="Meng A."/>
            <person name="Brown T."/>
            <person name="Cohen L."/>
        </authorList>
    </citation>
    <scope>NUCLEOTIDE SEQUENCE</scope>
    <source>
        <strain evidence="2">CCMP 2712</strain>
    </source>
</reference>
<name>A0A6U5XWJ6_GUITH</name>
<organism evidence="2">
    <name type="scientific">Guillardia theta</name>
    <name type="common">Cryptophyte</name>
    <name type="synonym">Cryptomonas phi</name>
    <dbReference type="NCBI Taxonomy" id="55529"/>
    <lineage>
        <taxon>Eukaryota</taxon>
        <taxon>Cryptophyceae</taxon>
        <taxon>Pyrenomonadales</taxon>
        <taxon>Geminigeraceae</taxon>
        <taxon>Guillardia</taxon>
    </lineage>
</organism>
<protein>
    <submittedName>
        <fullName evidence="2">Uncharacterized protein</fullName>
    </submittedName>
</protein>
<evidence type="ECO:0000313" key="2">
    <source>
        <dbReference type="EMBL" id="CAE2277195.1"/>
    </source>
</evidence>
<dbReference type="EMBL" id="HBKN01010398">
    <property type="protein sequence ID" value="CAE2277001.1"/>
    <property type="molecule type" value="Transcribed_RNA"/>
</dbReference>
<gene>
    <name evidence="1" type="ORF">GTHE00462_LOCUS8214</name>
    <name evidence="2" type="ORF">GTHE00462_LOCUS8226</name>
</gene>
<sequence>MPFQHAKELVVQRLRREQSHMLLRVNRLKTEIVSSCGVDDLRHHLEIKDVIFDIISSLGNGCLSPKKFPLDGSMMTYLHMPVYDHANWDLLCGDTSAVSDTLKRWFQPNRITIYPQALCSQHQALQD</sequence>
<dbReference type="AlphaFoldDB" id="A0A6U5XWJ6"/>
<accession>A0A6U5XWJ6</accession>